<dbReference type="RefSeq" id="WP_345594795.1">
    <property type="nucleotide sequence ID" value="NZ_BAABJG010000055.1"/>
</dbReference>
<name>A0ABW3UGL3_9BACL</name>
<reference evidence="2" key="1">
    <citation type="journal article" date="2019" name="Int. J. Syst. Evol. Microbiol.">
        <title>The Global Catalogue of Microorganisms (GCM) 10K type strain sequencing project: providing services to taxonomists for standard genome sequencing and annotation.</title>
        <authorList>
            <consortium name="The Broad Institute Genomics Platform"/>
            <consortium name="The Broad Institute Genome Sequencing Center for Infectious Disease"/>
            <person name="Wu L."/>
            <person name="Ma J."/>
        </authorList>
    </citation>
    <scope>NUCLEOTIDE SEQUENCE [LARGE SCALE GENOMIC DNA]</scope>
    <source>
        <strain evidence="2">CCUG 53270</strain>
    </source>
</reference>
<evidence type="ECO:0000313" key="1">
    <source>
        <dbReference type="EMBL" id="MFD1219681.1"/>
    </source>
</evidence>
<accession>A0ABW3UGL3</accession>
<dbReference type="Proteomes" id="UP001597180">
    <property type="component" value="Unassembled WGS sequence"/>
</dbReference>
<gene>
    <name evidence="1" type="ORF">ACFQ4B_06095</name>
</gene>
<protein>
    <recommendedName>
        <fullName evidence="3">Minor capsid protein</fullName>
    </recommendedName>
</protein>
<proteinExistence type="predicted"/>
<keyword evidence="2" id="KW-1185">Reference proteome</keyword>
<evidence type="ECO:0000313" key="2">
    <source>
        <dbReference type="Proteomes" id="UP001597180"/>
    </source>
</evidence>
<comment type="caution">
    <text evidence="1">The sequence shown here is derived from an EMBL/GenBank/DDBJ whole genome shotgun (WGS) entry which is preliminary data.</text>
</comment>
<evidence type="ECO:0008006" key="3">
    <source>
        <dbReference type="Google" id="ProtNLM"/>
    </source>
</evidence>
<dbReference type="EMBL" id="JBHTLU010000012">
    <property type="protein sequence ID" value="MFD1219681.1"/>
    <property type="molecule type" value="Genomic_DNA"/>
</dbReference>
<sequence length="106" mass="12484">MNKFIKTLKKYMDVRGIRNPTDEQLREAFFGVSWRDINDPIKLDRMKMIWDRPAYISTTKSTGVKFQANPKEGTTWHKKRRHVLHHGGTSEIYKVSDYVSKKVDGK</sequence>
<organism evidence="1 2">
    <name type="scientific">Paenibacillus vulneris</name>
    <dbReference type="NCBI Taxonomy" id="1133364"/>
    <lineage>
        <taxon>Bacteria</taxon>
        <taxon>Bacillati</taxon>
        <taxon>Bacillota</taxon>
        <taxon>Bacilli</taxon>
        <taxon>Bacillales</taxon>
        <taxon>Paenibacillaceae</taxon>
        <taxon>Paenibacillus</taxon>
    </lineage>
</organism>